<dbReference type="EMBL" id="BGZK01000263">
    <property type="protein sequence ID" value="GBP32661.1"/>
    <property type="molecule type" value="Genomic_DNA"/>
</dbReference>
<organism evidence="1 2">
    <name type="scientific">Eumeta variegata</name>
    <name type="common">Bagworm moth</name>
    <name type="synonym">Eumeta japonica</name>
    <dbReference type="NCBI Taxonomy" id="151549"/>
    <lineage>
        <taxon>Eukaryota</taxon>
        <taxon>Metazoa</taxon>
        <taxon>Ecdysozoa</taxon>
        <taxon>Arthropoda</taxon>
        <taxon>Hexapoda</taxon>
        <taxon>Insecta</taxon>
        <taxon>Pterygota</taxon>
        <taxon>Neoptera</taxon>
        <taxon>Endopterygota</taxon>
        <taxon>Lepidoptera</taxon>
        <taxon>Glossata</taxon>
        <taxon>Ditrysia</taxon>
        <taxon>Tineoidea</taxon>
        <taxon>Psychidae</taxon>
        <taxon>Oiketicinae</taxon>
        <taxon>Eumeta</taxon>
    </lineage>
</organism>
<reference evidence="1 2" key="1">
    <citation type="journal article" date="2019" name="Commun. Biol.">
        <title>The bagworm genome reveals a unique fibroin gene that provides high tensile strength.</title>
        <authorList>
            <person name="Kono N."/>
            <person name="Nakamura H."/>
            <person name="Ohtoshi R."/>
            <person name="Tomita M."/>
            <person name="Numata K."/>
            <person name="Arakawa K."/>
        </authorList>
    </citation>
    <scope>NUCLEOTIDE SEQUENCE [LARGE SCALE GENOMIC DNA]</scope>
</reference>
<keyword evidence="2" id="KW-1185">Reference proteome</keyword>
<proteinExistence type="predicted"/>
<comment type="caution">
    <text evidence="1">The sequence shown here is derived from an EMBL/GenBank/DDBJ whole genome shotgun (WGS) entry which is preliminary data.</text>
</comment>
<dbReference type="AlphaFoldDB" id="A0A4C1V1K3"/>
<protein>
    <submittedName>
        <fullName evidence="1">Uncharacterized protein</fullName>
    </submittedName>
</protein>
<evidence type="ECO:0000313" key="2">
    <source>
        <dbReference type="Proteomes" id="UP000299102"/>
    </source>
</evidence>
<dbReference type="Proteomes" id="UP000299102">
    <property type="component" value="Unassembled WGS sequence"/>
</dbReference>
<accession>A0A4C1V1K3</accession>
<name>A0A4C1V1K3_EUMVA</name>
<gene>
    <name evidence="1" type="ORF">EVAR_16823_1</name>
</gene>
<evidence type="ECO:0000313" key="1">
    <source>
        <dbReference type="EMBL" id="GBP32661.1"/>
    </source>
</evidence>
<sequence>MSKNSYPRKDAYVQYNARNSAAVKFVTIALQWDVPWRDRSSGPSGLGPIGGGFTPSAASSVAHGCDLLDHAMASETNDATCVGQKFRLIAMKPSETGHFPGVVRATITEQVRYSLSSNDLLEAGTSGASH</sequence>